<evidence type="ECO:0000256" key="14">
    <source>
        <dbReference type="ARBA" id="ARBA00023157"/>
    </source>
</evidence>
<dbReference type="InterPro" id="IPR000719">
    <property type="entry name" value="Prot_kinase_dom"/>
</dbReference>
<evidence type="ECO:0000256" key="10">
    <source>
        <dbReference type="ARBA" id="ARBA00022777"/>
    </source>
</evidence>
<dbReference type="PROSITE" id="PS50948">
    <property type="entry name" value="PAN"/>
    <property type="match status" value="1"/>
</dbReference>
<evidence type="ECO:0000256" key="22">
    <source>
        <dbReference type="SAM" id="SignalP"/>
    </source>
</evidence>
<keyword evidence="16" id="KW-0325">Glycoprotein</keyword>
<keyword evidence="5 19" id="KW-0808">Transferase</keyword>
<evidence type="ECO:0000256" key="1">
    <source>
        <dbReference type="ARBA" id="ARBA00004479"/>
    </source>
</evidence>
<comment type="similarity">
    <text evidence="19">Belongs to the protein kinase superfamily. Ser/Thr protein kinase family.</text>
</comment>
<dbReference type="SUPFAM" id="SSF56112">
    <property type="entry name" value="Protein kinase-like (PK-like)"/>
    <property type="match status" value="1"/>
</dbReference>
<dbReference type="SMART" id="SM00108">
    <property type="entry name" value="B_lectin"/>
    <property type="match status" value="1"/>
</dbReference>
<accession>A0A6P5ZEK6</accession>
<keyword evidence="10 19" id="KW-0418">Kinase</keyword>
<keyword evidence="14" id="KW-1015">Disulfide bond</keyword>
<evidence type="ECO:0000256" key="13">
    <source>
        <dbReference type="ARBA" id="ARBA00023136"/>
    </source>
</evidence>
<dbReference type="GeneID" id="111299689"/>
<evidence type="ECO:0000256" key="21">
    <source>
        <dbReference type="SAM" id="Phobius"/>
    </source>
</evidence>
<dbReference type="InterPro" id="IPR001480">
    <property type="entry name" value="Bulb-type_lectin_dom"/>
</dbReference>
<keyword evidence="7 22" id="KW-0732">Signal</keyword>
<dbReference type="InterPro" id="IPR003609">
    <property type="entry name" value="Pan_app"/>
</dbReference>
<evidence type="ECO:0000256" key="9">
    <source>
        <dbReference type="ARBA" id="ARBA00022741"/>
    </source>
</evidence>
<gene>
    <name evidence="27" type="primary">LOC111299689</name>
</gene>
<dbReference type="InterPro" id="IPR011009">
    <property type="entry name" value="Kinase-like_dom_sf"/>
</dbReference>
<dbReference type="FunFam" id="1.10.510.10:FF:000248">
    <property type="entry name" value="S-receptor-like kinase 5"/>
    <property type="match status" value="1"/>
</dbReference>
<dbReference type="InterPro" id="IPR036426">
    <property type="entry name" value="Bulb-type_lectin_dom_sf"/>
</dbReference>
<dbReference type="PROSITE" id="PS00108">
    <property type="entry name" value="PROTEIN_KINASE_ST"/>
    <property type="match status" value="1"/>
</dbReference>
<dbReference type="FunFam" id="3.30.200.20:FF:000178">
    <property type="entry name" value="serine/threonine-protein kinase PBS1-like"/>
    <property type="match status" value="1"/>
</dbReference>
<comment type="subcellular location">
    <subcellularLocation>
        <location evidence="1">Membrane</location>
        <topology evidence="1">Single-pass type I membrane protein</topology>
    </subcellularLocation>
</comment>
<organism evidence="26 27">
    <name type="scientific">Durio zibethinus</name>
    <name type="common">Durian</name>
    <dbReference type="NCBI Taxonomy" id="66656"/>
    <lineage>
        <taxon>Eukaryota</taxon>
        <taxon>Viridiplantae</taxon>
        <taxon>Streptophyta</taxon>
        <taxon>Embryophyta</taxon>
        <taxon>Tracheophyta</taxon>
        <taxon>Spermatophyta</taxon>
        <taxon>Magnoliopsida</taxon>
        <taxon>eudicotyledons</taxon>
        <taxon>Gunneridae</taxon>
        <taxon>Pentapetalae</taxon>
        <taxon>rosids</taxon>
        <taxon>malvids</taxon>
        <taxon>Malvales</taxon>
        <taxon>Malvaceae</taxon>
        <taxon>Helicteroideae</taxon>
        <taxon>Durio</taxon>
    </lineage>
</organism>
<dbReference type="SMART" id="SM00220">
    <property type="entry name" value="S_TKc"/>
    <property type="match status" value="1"/>
</dbReference>
<keyword evidence="13 21" id="KW-0472">Membrane</keyword>
<name>A0A6P5ZEK6_DURZI</name>
<feature type="domain" description="Protein kinase" evidence="23">
    <location>
        <begin position="509"/>
        <end position="793"/>
    </location>
</feature>
<dbReference type="Pfam" id="PF00069">
    <property type="entry name" value="Pkinase"/>
    <property type="match status" value="1"/>
</dbReference>
<proteinExistence type="inferred from homology"/>
<dbReference type="AlphaFoldDB" id="A0A6P5ZEK6"/>
<keyword evidence="6 21" id="KW-0812">Transmembrane</keyword>
<dbReference type="PIRSF" id="PIRSF000641">
    <property type="entry name" value="SRK"/>
    <property type="match status" value="1"/>
</dbReference>
<dbReference type="PROSITE" id="PS50927">
    <property type="entry name" value="BULB_LECTIN"/>
    <property type="match status" value="1"/>
</dbReference>
<dbReference type="EC" id="2.7.11.1" evidence="19"/>
<keyword evidence="11 19" id="KW-0067">ATP-binding</keyword>
<dbReference type="FunFam" id="2.90.10.30:FF:000003">
    <property type="entry name" value="Os04g0303100 protein"/>
    <property type="match status" value="1"/>
</dbReference>
<dbReference type="GO" id="GO:0004674">
    <property type="term" value="F:protein serine/threonine kinase activity"/>
    <property type="evidence" value="ECO:0007669"/>
    <property type="project" value="UniProtKB-KW"/>
</dbReference>
<dbReference type="InterPro" id="IPR024171">
    <property type="entry name" value="SRK-like_kinase"/>
</dbReference>
<evidence type="ECO:0000256" key="17">
    <source>
        <dbReference type="ARBA" id="ARBA00047899"/>
    </source>
</evidence>
<evidence type="ECO:0000313" key="26">
    <source>
        <dbReference type="Proteomes" id="UP000515121"/>
    </source>
</evidence>
<dbReference type="Gene3D" id="1.10.510.10">
    <property type="entry name" value="Transferase(Phosphotransferase) domain 1"/>
    <property type="match status" value="1"/>
</dbReference>
<keyword evidence="26" id="KW-1185">Reference proteome</keyword>
<comment type="catalytic activity">
    <reaction evidence="18 19">
        <text>L-seryl-[protein] + ATP = O-phospho-L-seryl-[protein] + ADP + H(+)</text>
        <dbReference type="Rhea" id="RHEA:17989"/>
        <dbReference type="Rhea" id="RHEA-COMP:9863"/>
        <dbReference type="Rhea" id="RHEA-COMP:11604"/>
        <dbReference type="ChEBI" id="CHEBI:15378"/>
        <dbReference type="ChEBI" id="CHEBI:29999"/>
        <dbReference type="ChEBI" id="CHEBI:30616"/>
        <dbReference type="ChEBI" id="CHEBI:83421"/>
        <dbReference type="ChEBI" id="CHEBI:456216"/>
        <dbReference type="EC" id="2.7.11.1"/>
    </reaction>
</comment>
<dbReference type="PANTHER" id="PTHR47976">
    <property type="entry name" value="G-TYPE LECTIN S-RECEPTOR-LIKE SERINE/THREONINE-PROTEIN KINASE SD2-5"/>
    <property type="match status" value="1"/>
</dbReference>
<evidence type="ECO:0000256" key="19">
    <source>
        <dbReference type="PIRNR" id="PIRNR000641"/>
    </source>
</evidence>
<dbReference type="PROSITE" id="PS50011">
    <property type="entry name" value="PROTEIN_KINASE_DOM"/>
    <property type="match status" value="1"/>
</dbReference>
<keyword evidence="4" id="KW-0597">Phosphoprotein</keyword>
<dbReference type="CDD" id="cd00028">
    <property type="entry name" value="B_lectin"/>
    <property type="match status" value="1"/>
</dbReference>
<reference evidence="27" key="1">
    <citation type="submission" date="2025-08" db="UniProtKB">
        <authorList>
            <consortium name="RefSeq"/>
        </authorList>
    </citation>
    <scope>IDENTIFICATION</scope>
    <source>
        <tissue evidence="27">Fruit stalk</tissue>
    </source>
</reference>
<evidence type="ECO:0000256" key="4">
    <source>
        <dbReference type="ARBA" id="ARBA00022553"/>
    </source>
</evidence>
<dbReference type="KEGG" id="dzi:111299689"/>
<dbReference type="GO" id="GO:0016020">
    <property type="term" value="C:membrane"/>
    <property type="evidence" value="ECO:0007669"/>
    <property type="project" value="UniProtKB-SubCell"/>
</dbReference>
<dbReference type="InterPro" id="IPR017441">
    <property type="entry name" value="Protein_kinase_ATP_BS"/>
</dbReference>
<dbReference type="CDD" id="cd14066">
    <property type="entry name" value="STKc_IRAK"/>
    <property type="match status" value="1"/>
</dbReference>
<evidence type="ECO:0000256" key="5">
    <source>
        <dbReference type="ARBA" id="ARBA00022679"/>
    </source>
</evidence>
<dbReference type="InterPro" id="IPR008271">
    <property type="entry name" value="Ser/Thr_kinase_AS"/>
</dbReference>
<feature type="chain" id="PRO_5028026602" description="Receptor-like serine/threonine-protein kinase" evidence="22">
    <location>
        <begin position="29"/>
        <end position="823"/>
    </location>
</feature>
<evidence type="ECO:0000256" key="7">
    <source>
        <dbReference type="ARBA" id="ARBA00022729"/>
    </source>
</evidence>
<dbReference type="OrthoDB" id="4062651at2759"/>
<dbReference type="InterPro" id="IPR051343">
    <property type="entry name" value="G-type_lectin_kinases/EP1-like"/>
</dbReference>
<dbReference type="RefSeq" id="XP_022750781.1">
    <property type="nucleotide sequence ID" value="XM_022895046.1"/>
</dbReference>
<keyword evidence="3" id="KW-0245">EGF-like domain</keyword>
<sequence>MAIRRNTGFAAAFLTTLLISASSFFVNADRVDYPSAAYPPNSWINVPVFDFSFWDSAGIRPILITGTFVCGFHCSNLQGNCLFAISIFQINTFDANSNSSPSTKIVWSANRNNPVKFRASLQLSEEGDLMLQDLDGTLVWNTNTTGKFVSGLNLTEKGNLVLYGRNNEMVWQSFDHPTDTLVPGQALVSGQKLTASVSTTNSSAGLYSLALINDSLIAFLEPDAQQVYFGPLKVEAHESGQHKVVYMNGRFDRFVLSPASASQFIQLGSDGHLRAYQLKESKWEQVSDLLINYTGACGSPLVCGEYGVCSDGYCSCPKAESNAAVVYFRQVSENHPDLGCKETISVSCKPSDYHSHSLLELKDFDYFYFVPHIENANRQKCKEACLKNCSCKAAIHRQQINSSVGYCFLLSKIFSFKRNVDNLHDYNSFSYIKVQNPPIFRAYRPSKGHMKAILGSTLGPILFILLVVVGMFSLWRNKNDSKDDKKEPQKYGRLRFTRFSYDYLCSMTENFSVKLGEGGFGSVYYGSLPNSTKIAVKRLDGTDRVKKSFLAEVETLGSVHHINLVSLIGFCAEKSHPLLVYEYLQNGSLDGWIFSRNPVCTLSWKLREKIIHDVAKGLAYLHDGCDQKILHLDIKPQNILLDENFNARLADFGLSKLIDRDQNQVLTTMRGTPGYMAPEWSSATITEKVDVYSFGVVILEILCGRRNIDRSQPEEEMHLLRLFTRKVEEGKLLELVDKFSEDMQSNGAEVVKMMRIAAWCLQPDYNRRPSMSKVLLAFAGYSIVEDNLSYDFLNLQAPRAIATPSNRAGTTTLALPSMLSGPR</sequence>
<evidence type="ECO:0000256" key="6">
    <source>
        <dbReference type="ARBA" id="ARBA00022692"/>
    </source>
</evidence>
<dbReference type="PROSITE" id="PS00107">
    <property type="entry name" value="PROTEIN_KINASE_ATP"/>
    <property type="match status" value="1"/>
</dbReference>
<evidence type="ECO:0000259" key="24">
    <source>
        <dbReference type="PROSITE" id="PS50927"/>
    </source>
</evidence>
<evidence type="ECO:0000256" key="20">
    <source>
        <dbReference type="PROSITE-ProRule" id="PRU10141"/>
    </source>
</evidence>
<dbReference type="Gene3D" id="2.90.10.30">
    <property type="match status" value="1"/>
</dbReference>
<evidence type="ECO:0000256" key="16">
    <source>
        <dbReference type="ARBA" id="ARBA00023180"/>
    </source>
</evidence>
<feature type="binding site" evidence="20">
    <location>
        <position position="547"/>
    </location>
    <ligand>
        <name>ATP</name>
        <dbReference type="ChEBI" id="CHEBI:30616"/>
    </ligand>
</feature>
<feature type="domain" description="Bulb-type lectin" evidence="24">
    <location>
        <begin position="60"/>
        <end position="175"/>
    </location>
</feature>
<protein>
    <recommendedName>
        <fullName evidence="19">Receptor-like serine/threonine-protein kinase</fullName>
        <ecNumber evidence="19">2.7.11.1</ecNumber>
    </recommendedName>
</protein>
<dbReference type="GO" id="GO:0005524">
    <property type="term" value="F:ATP binding"/>
    <property type="evidence" value="ECO:0007669"/>
    <property type="project" value="UniProtKB-UniRule"/>
</dbReference>
<feature type="domain" description="Apple" evidence="25">
    <location>
        <begin position="348"/>
        <end position="420"/>
    </location>
</feature>
<evidence type="ECO:0000256" key="3">
    <source>
        <dbReference type="ARBA" id="ARBA00022536"/>
    </source>
</evidence>
<dbReference type="Pfam" id="PF01453">
    <property type="entry name" value="B_lectin"/>
    <property type="match status" value="1"/>
</dbReference>
<evidence type="ECO:0000259" key="23">
    <source>
        <dbReference type="PROSITE" id="PS50011"/>
    </source>
</evidence>
<dbReference type="GO" id="GO:0030246">
    <property type="term" value="F:carbohydrate binding"/>
    <property type="evidence" value="ECO:0007669"/>
    <property type="project" value="UniProtKB-KW"/>
</dbReference>
<keyword evidence="2 19" id="KW-0723">Serine/threonine-protein kinase</keyword>
<dbReference type="SUPFAM" id="SSF51110">
    <property type="entry name" value="alpha-D-mannose-specific plant lectins"/>
    <property type="match status" value="1"/>
</dbReference>
<keyword evidence="8" id="KW-0430">Lectin</keyword>
<keyword evidence="9 19" id="KW-0547">Nucleotide-binding</keyword>
<feature type="signal peptide" evidence="22">
    <location>
        <begin position="1"/>
        <end position="28"/>
    </location>
</feature>
<dbReference type="Proteomes" id="UP000515121">
    <property type="component" value="Unplaced"/>
</dbReference>
<dbReference type="Pfam" id="PF08276">
    <property type="entry name" value="PAN_2"/>
    <property type="match status" value="1"/>
</dbReference>
<evidence type="ECO:0000313" key="27">
    <source>
        <dbReference type="RefSeq" id="XP_022750781.1"/>
    </source>
</evidence>
<dbReference type="Gene3D" id="3.30.200.20">
    <property type="entry name" value="Phosphorylase Kinase, domain 1"/>
    <property type="match status" value="1"/>
</dbReference>
<comment type="catalytic activity">
    <reaction evidence="17 19">
        <text>L-threonyl-[protein] + ATP = O-phospho-L-threonyl-[protein] + ADP + H(+)</text>
        <dbReference type="Rhea" id="RHEA:46608"/>
        <dbReference type="Rhea" id="RHEA-COMP:11060"/>
        <dbReference type="Rhea" id="RHEA-COMP:11605"/>
        <dbReference type="ChEBI" id="CHEBI:15378"/>
        <dbReference type="ChEBI" id="CHEBI:30013"/>
        <dbReference type="ChEBI" id="CHEBI:30616"/>
        <dbReference type="ChEBI" id="CHEBI:61977"/>
        <dbReference type="ChEBI" id="CHEBI:456216"/>
        <dbReference type="EC" id="2.7.11.1"/>
    </reaction>
</comment>
<evidence type="ECO:0000256" key="11">
    <source>
        <dbReference type="ARBA" id="ARBA00022840"/>
    </source>
</evidence>
<evidence type="ECO:0000256" key="18">
    <source>
        <dbReference type="ARBA" id="ARBA00048679"/>
    </source>
</evidence>
<keyword evidence="12 21" id="KW-1133">Transmembrane helix</keyword>
<keyword evidence="15" id="KW-0675">Receptor</keyword>
<evidence type="ECO:0000256" key="2">
    <source>
        <dbReference type="ARBA" id="ARBA00022527"/>
    </source>
</evidence>
<evidence type="ECO:0000256" key="12">
    <source>
        <dbReference type="ARBA" id="ARBA00022989"/>
    </source>
</evidence>
<evidence type="ECO:0000259" key="25">
    <source>
        <dbReference type="PROSITE" id="PS50948"/>
    </source>
</evidence>
<feature type="transmembrane region" description="Helical" evidence="21">
    <location>
        <begin position="453"/>
        <end position="475"/>
    </location>
</feature>
<evidence type="ECO:0000256" key="8">
    <source>
        <dbReference type="ARBA" id="ARBA00022734"/>
    </source>
</evidence>
<dbReference type="PANTHER" id="PTHR47976:SF30">
    <property type="entry name" value="RECEPTOR-LIKE SERINE_THREONINE-PROTEIN KINASE"/>
    <property type="match status" value="1"/>
</dbReference>
<evidence type="ECO:0000256" key="15">
    <source>
        <dbReference type="ARBA" id="ARBA00023170"/>
    </source>
</evidence>